<keyword evidence="3" id="KW-1185">Reference proteome</keyword>
<reference evidence="2 3" key="1">
    <citation type="submission" date="2012-10" db="EMBL/GenBank/DDBJ databases">
        <authorList>
            <person name="Zafar N."/>
            <person name="Inman J."/>
            <person name="Hall N."/>
            <person name="Lorenzi H."/>
            <person name="Caler E."/>
        </authorList>
    </citation>
    <scope>NUCLEOTIDE SEQUENCE [LARGE SCALE GENOMIC DNA]</scope>
    <source>
        <strain evidence="2 3">IP1</strain>
    </source>
</reference>
<evidence type="ECO:0000256" key="1">
    <source>
        <dbReference type="SAM" id="MobiDB-lite"/>
    </source>
</evidence>
<organism evidence="2 3">
    <name type="scientific">Entamoeba invadens IP1</name>
    <dbReference type="NCBI Taxonomy" id="370355"/>
    <lineage>
        <taxon>Eukaryota</taxon>
        <taxon>Amoebozoa</taxon>
        <taxon>Evosea</taxon>
        <taxon>Archamoebae</taxon>
        <taxon>Mastigamoebida</taxon>
        <taxon>Entamoebidae</taxon>
        <taxon>Entamoeba</taxon>
    </lineage>
</organism>
<dbReference type="Proteomes" id="UP000014680">
    <property type="component" value="Unassembled WGS sequence"/>
</dbReference>
<dbReference type="VEuPathDB" id="AmoebaDB:EIN_093580"/>
<dbReference type="KEGG" id="eiv:EIN_093580"/>
<gene>
    <name evidence="2" type="ORF">EIN_093580</name>
</gene>
<dbReference type="RefSeq" id="XP_004253972.1">
    <property type="nucleotide sequence ID" value="XM_004253924.1"/>
</dbReference>
<protein>
    <submittedName>
        <fullName evidence="2">Uncharacterized protein</fullName>
    </submittedName>
</protein>
<evidence type="ECO:0000313" key="3">
    <source>
        <dbReference type="Proteomes" id="UP000014680"/>
    </source>
</evidence>
<name>A0A0A1U5U6_ENTIV</name>
<feature type="region of interest" description="Disordered" evidence="1">
    <location>
        <begin position="1"/>
        <end position="20"/>
    </location>
</feature>
<accession>A0A0A1U5U6</accession>
<dbReference type="EMBL" id="KB206860">
    <property type="protein sequence ID" value="ELP87201.1"/>
    <property type="molecule type" value="Genomic_DNA"/>
</dbReference>
<dbReference type="GeneID" id="14886389"/>
<sequence length="242" mass="28233">MIHSQPYHIDHPSEGLALTENPTTTPANELFIDQQIIDQMSSIVNFGDLYVANLHLLSNRLRRFRMIFGFDKFVLVSKIEEMELKTVEFFSKIVDSKSCTIDEVLTWAEEVRTMYDMSNRGMRYRFYLRELPLMFRKIYASSMMPLKIKETLSLQLALRVDYHQELFYIIMLMLKTTQLHDKIPLMKASEAIEDFIRELVSIDNKFGFDIMTIKASAMRSDWGVARGFNRGIAPEGTTLFSK</sequence>
<dbReference type="AlphaFoldDB" id="A0A0A1U5U6"/>
<proteinExistence type="predicted"/>
<evidence type="ECO:0000313" key="2">
    <source>
        <dbReference type="EMBL" id="ELP87201.1"/>
    </source>
</evidence>